<name>A0A0B2WWG6_METAS</name>
<keyword evidence="2" id="KW-1185">Reference proteome</keyword>
<dbReference type="HOGENOM" id="CLU_069858_0_0_1"/>
<organism evidence="1 2">
    <name type="scientific">Metarhizium album (strain ARSEF 1941)</name>
    <dbReference type="NCBI Taxonomy" id="1081103"/>
    <lineage>
        <taxon>Eukaryota</taxon>
        <taxon>Fungi</taxon>
        <taxon>Dikarya</taxon>
        <taxon>Ascomycota</taxon>
        <taxon>Pezizomycotina</taxon>
        <taxon>Sordariomycetes</taxon>
        <taxon>Hypocreomycetidae</taxon>
        <taxon>Hypocreales</taxon>
        <taxon>Clavicipitaceae</taxon>
        <taxon>Metarhizium</taxon>
    </lineage>
</organism>
<reference evidence="1 2" key="1">
    <citation type="journal article" date="2014" name="Proc. Natl. Acad. Sci. U.S.A.">
        <title>Trajectory and genomic determinants of fungal-pathogen speciation and host adaptation.</title>
        <authorList>
            <person name="Hu X."/>
            <person name="Xiao G."/>
            <person name="Zheng P."/>
            <person name="Shang Y."/>
            <person name="Su Y."/>
            <person name="Zhang X."/>
            <person name="Liu X."/>
            <person name="Zhan S."/>
            <person name="St Leger R.J."/>
            <person name="Wang C."/>
        </authorList>
    </citation>
    <scope>NUCLEOTIDE SEQUENCE [LARGE SCALE GENOMIC DNA]</scope>
    <source>
        <strain evidence="1 2">ARSEF 1941</strain>
    </source>
</reference>
<protein>
    <submittedName>
        <fullName evidence="1">Uncharacterized protein</fullName>
    </submittedName>
</protein>
<dbReference type="EMBL" id="AZHE01000002">
    <property type="protein sequence ID" value="KHO00562.1"/>
    <property type="molecule type" value="Genomic_DNA"/>
</dbReference>
<proteinExistence type="predicted"/>
<dbReference type="GeneID" id="63735795"/>
<evidence type="ECO:0000313" key="2">
    <source>
        <dbReference type="Proteomes" id="UP000030816"/>
    </source>
</evidence>
<comment type="caution">
    <text evidence="1">The sequence shown here is derived from an EMBL/GenBank/DDBJ whole genome shotgun (WGS) entry which is preliminary data.</text>
</comment>
<gene>
    <name evidence="1" type="ORF">MAM_01340</name>
</gene>
<accession>A0A0B2WWG6</accession>
<dbReference type="STRING" id="1081103.A0A0B2WWG6"/>
<sequence length="342" mass="38598">MRPKWPYTHGSPDADKVQPEAYALHQAPVDSVGSKDVQLGLFYGYRAKLARCPKLQRSSSRIRPSTVGSLVVSQTSPVDSLTAASAAAATDMDQCERCKKRFPGPRLVRCDTCFTKTCLWCQCEVVGGLHSHINDCFTFPNNPAAAFDPLFKPSLAVFSPRRGLAQPIQRPFTAILDKTWILKRPKEDAYRLLIDSYRLRVHDSFLFEGVTRPDTIYSGCPDSESDFVRYLQAARAKGLLPPWWTQETLQACRDMGMADFQFHSLKQQLSQAMVVDYYQDATFPTQLRLFAEDVLGRGTCLRSCRQSLDALVDMEGQEAGGTRIFDWNAYNSAYAHQDWERI</sequence>
<evidence type="ECO:0000313" key="1">
    <source>
        <dbReference type="EMBL" id="KHO00562.1"/>
    </source>
</evidence>
<dbReference type="AlphaFoldDB" id="A0A0B2WWG6"/>
<dbReference type="RefSeq" id="XP_040681627.1">
    <property type="nucleotide sequence ID" value="XM_040820139.1"/>
</dbReference>
<dbReference type="Proteomes" id="UP000030816">
    <property type="component" value="Unassembled WGS sequence"/>
</dbReference>
<dbReference type="OrthoDB" id="432970at2759"/>